<dbReference type="RefSeq" id="WP_068905671.1">
    <property type="nucleotide sequence ID" value="NZ_JBHUIF010000013.1"/>
</dbReference>
<sequence>MLELTGKHADLMLSRLKSWRLEDGNGIEGDALTLTIDSDDFDGLPPKGERYRVAIDGVERDIFSISQRGFSLNPRDITLVLTVAPFSIKDQSGYRERKSASWDNATLATIVGDTVTPHGFAFFIVPELQKIVIPHVDRTDESTQAFLSRLAKNFDAIAKPVHDTFVFVPKGKTKSATGKPIENITLSLPADNRPDSPNFVNVSGELDGRNEFNGVRAFYLSTADGTRQEVKTGSPPFKLLGRDKNSQAEAEQSCAAELRKIRREGRKLRLEAPVNPAAFAEGLIELDTSFPAMVAGRFSIDKVTISGQGLSPERMTIQATAAEE</sequence>
<keyword evidence="3" id="KW-1185">Reference proteome</keyword>
<dbReference type="OrthoDB" id="4070623at2"/>
<accession>A0A1C3E6L1</accession>
<protein>
    <recommendedName>
        <fullName evidence="4">Phage protein D</fullName>
    </recommendedName>
</protein>
<name>A0A1C3E6L1_9GAMM</name>
<dbReference type="STRING" id="1080227.A8L45_22940"/>
<proteinExistence type="predicted"/>
<evidence type="ECO:0008006" key="4">
    <source>
        <dbReference type="Google" id="ProtNLM"/>
    </source>
</evidence>
<evidence type="ECO:0000256" key="1">
    <source>
        <dbReference type="SAM" id="MobiDB-lite"/>
    </source>
</evidence>
<gene>
    <name evidence="2" type="ORF">A8L45_22940</name>
</gene>
<comment type="caution">
    <text evidence="2">The sequence shown here is derived from an EMBL/GenBank/DDBJ whole genome shotgun (WGS) entry which is preliminary data.</text>
</comment>
<evidence type="ECO:0000313" key="2">
    <source>
        <dbReference type="EMBL" id="ODA28876.1"/>
    </source>
</evidence>
<evidence type="ECO:0000313" key="3">
    <source>
        <dbReference type="Proteomes" id="UP000094936"/>
    </source>
</evidence>
<feature type="region of interest" description="Disordered" evidence="1">
    <location>
        <begin position="227"/>
        <end position="249"/>
    </location>
</feature>
<dbReference type="Proteomes" id="UP000094936">
    <property type="component" value="Unassembled WGS sequence"/>
</dbReference>
<dbReference type="EMBL" id="LYBM01000084">
    <property type="protein sequence ID" value="ODA28876.1"/>
    <property type="molecule type" value="Genomic_DNA"/>
</dbReference>
<dbReference type="SUPFAM" id="SSF69279">
    <property type="entry name" value="Phage tail proteins"/>
    <property type="match status" value="1"/>
</dbReference>
<dbReference type="AlphaFoldDB" id="A0A1C3E6L1"/>
<reference evidence="2 3" key="1">
    <citation type="submission" date="2016-05" db="EMBL/GenBank/DDBJ databases">
        <title>Genomic Taxonomy of the Vibrionaceae.</title>
        <authorList>
            <person name="Gomez-Gil B."/>
            <person name="Enciso-Ibarra J."/>
        </authorList>
    </citation>
    <scope>NUCLEOTIDE SEQUENCE [LARGE SCALE GENOMIC DNA]</scope>
    <source>
        <strain evidence="2 3">CAIM 1920</strain>
    </source>
</reference>
<organism evidence="2 3">
    <name type="scientific">Veronia pacifica</name>
    <dbReference type="NCBI Taxonomy" id="1080227"/>
    <lineage>
        <taxon>Bacteria</taxon>
        <taxon>Pseudomonadati</taxon>
        <taxon>Pseudomonadota</taxon>
        <taxon>Gammaproteobacteria</taxon>
        <taxon>Vibrionales</taxon>
        <taxon>Vibrionaceae</taxon>
        <taxon>Veronia</taxon>
    </lineage>
</organism>